<feature type="compositionally biased region" description="Low complexity" evidence="3">
    <location>
        <begin position="1151"/>
        <end position="1169"/>
    </location>
</feature>
<evidence type="ECO:0000256" key="2">
    <source>
        <dbReference type="ARBA" id="ARBA00022803"/>
    </source>
</evidence>
<dbReference type="InterPro" id="IPR039226">
    <property type="entry name" value="Ski3/TTC37"/>
</dbReference>
<dbReference type="InterPro" id="IPR019734">
    <property type="entry name" value="TPR_rpt"/>
</dbReference>
<feature type="region of interest" description="Disordered" evidence="3">
    <location>
        <begin position="559"/>
        <end position="583"/>
    </location>
</feature>
<dbReference type="SUPFAM" id="SSF48452">
    <property type="entry name" value="TPR-like"/>
    <property type="match status" value="3"/>
</dbReference>
<dbReference type="Gene3D" id="3.30.420.10">
    <property type="entry name" value="Ribonuclease H-like superfamily/Ribonuclease H"/>
    <property type="match status" value="1"/>
</dbReference>
<dbReference type="SUPFAM" id="SSF53098">
    <property type="entry name" value="Ribonuclease H-like"/>
    <property type="match status" value="1"/>
</dbReference>
<feature type="region of interest" description="Disordered" evidence="3">
    <location>
        <begin position="1761"/>
        <end position="1793"/>
    </location>
</feature>
<dbReference type="Pfam" id="PF01612">
    <property type="entry name" value="DNA_pol_A_exo1"/>
    <property type="match status" value="1"/>
</dbReference>
<dbReference type="Gene3D" id="1.25.40.10">
    <property type="entry name" value="Tetratricopeptide repeat domain"/>
    <property type="match status" value="4"/>
</dbReference>
<feature type="compositionally biased region" description="Low complexity" evidence="3">
    <location>
        <begin position="1766"/>
        <end position="1793"/>
    </location>
</feature>
<evidence type="ECO:0000256" key="3">
    <source>
        <dbReference type="SAM" id="MobiDB-lite"/>
    </source>
</evidence>
<feature type="region of interest" description="Disordered" evidence="3">
    <location>
        <begin position="811"/>
        <end position="831"/>
    </location>
</feature>
<name>A0ABQ8UNW7_9EUKA</name>
<dbReference type="InterPro" id="IPR002562">
    <property type="entry name" value="3'-5'_exonuclease_dom"/>
</dbReference>
<keyword evidence="6" id="KW-1185">Reference proteome</keyword>
<dbReference type="EMBL" id="JAPMOS010000010">
    <property type="protein sequence ID" value="KAJ4460856.1"/>
    <property type="molecule type" value="Genomic_DNA"/>
</dbReference>
<accession>A0ABQ8UNW7</accession>
<dbReference type="InterPro" id="IPR012337">
    <property type="entry name" value="RNaseH-like_sf"/>
</dbReference>
<feature type="region of interest" description="Disordered" evidence="3">
    <location>
        <begin position="1131"/>
        <end position="1169"/>
    </location>
</feature>
<dbReference type="PANTHER" id="PTHR15704:SF7">
    <property type="entry name" value="SUPERKILLER COMPLEX PROTEIN 3"/>
    <property type="match status" value="1"/>
</dbReference>
<keyword evidence="2" id="KW-0802">TPR repeat</keyword>
<feature type="region of interest" description="Disordered" evidence="3">
    <location>
        <begin position="2428"/>
        <end position="2456"/>
    </location>
</feature>
<comment type="caution">
    <text evidence="5">The sequence shown here is derived from an EMBL/GenBank/DDBJ whole genome shotgun (WGS) entry which is preliminary data.</text>
</comment>
<evidence type="ECO:0000259" key="4">
    <source>
        <dbReference type="SMART" id="SM00474"/>
    </source>
</evidence>
<evidence type="ECO:0000313" key="5">
    <source>
        <dbReference type="EMBL" id="KAJ4460856.1"/>
    </source>
</evidence>
<proteinExistence type="predicted"/>
<dbReference type="SMART" id="SM00474">
    <property type="entry name" value="35EXOc"/>
    <property type="match status" value="1"/>
</dbReference>
<dbReference type="CDD" id="cd06141">
    <property type="entry name" value="WRN_exo"/>
    <property type="match status" value="1"/>
</dbReference>
<dbReference type="PANTHER" id="PTHR15704">
    <property type="entry name" value="SUPERKILLER 3 PROTEIN-RELATED"/>
    <property type="match status" value="1"/>
</dbReference>
<dbReference type="InterPro" id="IPR036397">
    <property type="entry name" value="RNaseH_sf"/>
</dbReference>
<evidence type="ECO:0000256" key="1">
    <source>
        <dbReference type="ARBA" id="ARBA00022737"/>
    </source>
</evidence>
<evidence type="ECO:0000313" key="6">
    <source>
        <dbReference type="Proteomes" id="UP001141327"/>
    </source>
</evidence>
<feature type="domain" description="3'-5' exonuclease" evidence="4">
    <location>
        <begin position="930"/>
        <end position="1104"/>
    </location>
</feature>
<dbReference type="SMART" id="SM00028">
    <property type="entry name" value="TPR"/>
    <property type="match status" value="5"/>
</dbReference>
<sequence>MGVPGLDLVAALERHVAGRLGAIQGLAAAKDGPARQAALRAQLCRECLVLCVVAPCSPVPFETALTLAEEDPPIPTRRPVLTRAEVRGLHVRFMAAFPGRARARVGLALELLLAAPAGAPSGRLSRSFELLEAALRDGAKSARRHGNRRTWPHPDGVTLARYKQARQYLRTAQWAIDQRARLWGIASDQMAAHMGLLAAVEASANPSPDGEALCPDPAAELERLAARYPAWADPRLFHGDHLISCLPAPACQFHGDHLYRGRGPSASPADLRRASVLYEEALALHAAPGAHGPEQQGAALGALGGLSLRTGLDPAEVAGARMHTGWGALRLWVATRVSCQDAVPALPRLSCLLRLSADRGAPAAVAGEDLAAVQSCLAAATAACPWLPTAWYRRGVAALMRAVAEDKPRGPWTGEALTSLHRAVQLQPAQPPAFTALAWAYLWAGYFDSALRCALQAVGQSGHEQDAGELLCFALARPGPGPAAGAEDDGHRGTQLLAARAPGGSPAERVGSLCANLAQLWPGARWAWVWAGLAAQLQPGREEAVAGAFQQALRLMGQEEGPAADRDRPGPSESQPRAVAASVRRRPFDGAEAALEADVRLHCWRALGEANLALGKAGAAGRCFEEALSVLEASAASPAQEGAQVPEGPLFSVYLRLLQGGPFAPSCPLLSPPGAALGAAGTPGVASRAQLLRCRAAQAKAAAGDWEAALTGLRPLLAELPQCLVVRKALAEALYRWSVMGLLPSAQYSQAQERLGEAVGVLAPVMPALGAYCPCPVGPGGSAGGREDASRLVGFWKLAGDCGWQRARSMRPELPHGQGAPTDQAAGPSLAQQRGEALRLARRSYLRCIHLAPWLVTGWSDMAGASLLAPGALAPQGDPDQQRLAQRLCECAIVTNPKYAPAWNLLGLCHKTFDVRRHAFVTAIELDKVLRVIRESDAVVGALREIELSAGGIVAFDVEWKPDFAKGTRSPPALLQLSSESLVVLFQLLFLSPEAVASIREFMAKPALLKCGYSIGTDLLKLAMVGISCAPLADVQVVARELGIAHSGLAGLHLSLHGQTVVKAHKTTMSNWALPVLSPHQVHYAAQDAYLTRRCYMTLIGGHPQAATLRFNTPPKLRSLLDLPSSSPLPASSPLSASSPLLNPSQKAARARGPAAWAAPAPAPSSGSAATNTRAWNNYGLLLVGQHLHKLAANVFVRSLSQVRPAPTLTARVRALAASWGSLTVAAARSVGGQDPNAAEVWLGMAALAMEQGRPARALECFRWSADLALTPLGRRGMAALAHRAGLPQSATAALKEAQQAGPEAPWAAHNYALAAEQRGLLSEAVRGYGRAWLVLDHISAAAPADAAPALAAQRRPLPARPASPFASLRFLFAHAPHLLPMRPSPVTDAVPTPGGDPSPTGAHAEAARVGLARALLLSNQTRLGVAFLLAPSAPSSAPYRALAAALGGAASPDEVGAALDGAGQAAGVPAGLGAAWAEAQAHLAARLAALKKQPQPADWSAALGLPATGPGWDGVECLGLAAVGLIFGNEPELGVSAASHGLALLGTGTGTGCPGGPAEGAAAQMRLMHLVGQAFFLAGDQPTAHGWWRSLLAVSPPPAPADPSQAPPALLPGGPAYGQALATARRALGVLGLAFSEAALARDMVAALQQAAAQERAALGRLADGGLTPAQAAAASLGAQTNSPGARLADGLLGYGLATLQGMPAAGRAVLGRLLHEHPDRPFLWWLLSTHAARPLVADRLAPECPSAGALILSRLPPEARPHAAKGAQTQAQAQAQAAPAPAAPSRAPATTAAPTGAAVGLRMGLQVAPVETLCAAAELLGGRSGVHLELEMPGPEGPDGADEGSLFAATLGGLSSQATVEAARVRLARAAHLRPGSLGAWTALAAASGAHLLLLPSAPDRIRAAHTHITAALRLGAALFGPAAGTVGLAALLPPMPACAEAAGGPAGHQVVPIDRVGPLLWPHLRPKGPGPAWLASVVCDGSGLDLGHPCLPAPAPEPAAFSGAPLEGQEGPLMASPLQGEALWATSRARPLSPMALHGLYLQHLALGLLWARCALEAARANERVARAWAAAAAAPDLPPSSSAEGRLHEAVKQLLLDVTQATAAVLGPELQSRQQQQQLQPTQGLPLTASQRAQWSRLRADLLTVTARWQLVHLEGLLLPPTGPAPAPAATQQALGQSLLRAAQSALEEAHRWCPAHPAACAELAALYATHGQGALAEQLMGSLLAQPALPPRLREAAGLHWCRLALQGGLPQKALEAAEGLVARRGAAGCPEGCLLRARAQLALGRPGPALEGLRDLLDAAPGGGPAAFQCSPLAARGPLAAAICQAAAEAHAALGEAAAAAAELGSAVEALHGCLLDGGRAPGAGRLLADPNRPGPRLGGAGLRVPIDGAGEPIRPAPTVTRSSASPEAILQAAQQAAAAQQQQQQQAALPTGLEAAPAGAGAAPVAEGAADEAAMERAVRTLDGGAQPADPGLRTALVEAEGRLAATLAAQGHSDQARRWAARAVHLDPTHSASAALWRAHSRPAPPHPAAATM</sequence>
<dbReference type="Proteomes" id="UP001141327">
    <property type="component" value="Unassembled WGS sequence"/>
</dbReference>
<dbReference type="InterPro" id="IPR011990">
    <property type="entry name" value="TPR-like_helical_dom_sf"/>
</dbReference>
<reference evidence="5" key="1">
    <citation type="journal article" date="2022" name="bioRxiv">
        <title>Genomics of Preaxostyla Flagellates Illuminates Evolutionary Transitions and the Path Towards Mitochondrial Loss.</title>
        <authorList>
            <person name="Novak L.V.F."/>
            <person name="Treitli S.C."/>
            <person name="Pyrih J."/>
            <person name="Halakuc P."/>
            <person name="Pipaliya S.V."/>
            <person name="Vacek V."/>
            <person name="Brzon O."/>
            <person name="Soukal P."/>
            <person name="Eme L."/>
            <person name="Dacks J.B."/>
            <person name="Karnkowska A."/>
            <person name="Elias M."/>
            <person name="Hampl V."/>
        </authorList>
    </citation>
    <scope>NUCLEOTIDE SEQUENCE</scope>
    <source>
        <strain evidence="5">RCP-MX</strain>
    </source>
</reference>
<gene>
    <name evidence="5" type="ORF">PAPYR_2681</name>
</gene>
<feature type="compositionally biased region" description="Low complexity" evidence="3">
    <location>
        <begin position="1131"/>
        <end position="1145"/>
    </location>
</feature>
<organism evidence="5 6">
    <name type="scientific">Paratrimastix pyriformis</name>
    <dbReference type="NCBI Taxonomy" id="342808"/>
    <lineage>
        <taxon>Eukaryota</taxon>
        <taxon>Metamonada</taxon>
        <taxon>Preaxostyla</taxon>
        <taxon>Paratrimastigidae</taxon>
        <taxon>Paratrimastix</taxon>
    </lineage>
</organism>
<protein>
    <recommendedName>
        <fullName evidence="4">3'-5' exonuclease domain-containing protein</fullName>
    </recommendedName>
</protein>
<keyword evidence="1" id="KW-0677">Repeat</keyword>